<evidence type="ECO:0000313" key="3">
    <source>
        <dbReference type="Proteomes" id="UP000289808"/>
    </source>
</evidence>
<keyword evidence="1" id="KW-0472">Membrane</keyword>
<dbReference type="Proteomes" id="UP000289808">
    <property type="component" value="Unassembled WGS sequence"/>
</dbReference>
<dbReference type="RefSeq" id="WP_128733914.1">
    <property type="nucleotide sequence ID" value="NZ_CP114552.1"/>
</dbReference>
<proteinExistence type="predicted"/>
<comment type="caution">
    <text evidence="2">The sequence shown here is derived from an EMBL/GenBank/DDBJ whole genome shotgun (WGS) entry which is preliminary data.</text>
</comment>
<keyword evidence="1" id="KW-0812">Transmembrane</keyword>
<feature type="transmembrane region" description="Helical" evidence="1">
    <location>
        <begin position="6"/>
        <end position="26"/>
    </location>
</feature>
<accession>A0A4Q0LXP1</accession>
<evidence type="ECO:0000313" key="2">
    <source>
        <dbReference type="EMBL" id="RXF60055.1"/>
    </source>
</evidence>
<feature type="transmembrane region" description="Helical" evidence="1">
    <location>
        <begin position="62"/>
        <end position="86"/>
    </location>
</feature>
<dbReference type="EMBL" id="SCLX01000005">
    <property type="protein sequence ID" value="RXF60055.1"/>
    <property type="molecule type" value="Genomic_DNA"/>
</dbReference>
<feature type="transmembrane region" description="Helical" evidence="1">
    <location>
        <begin position="33"/>
        <end position="56"/>
    </location>
</feature>
<evidence type="ECO:0000256" key="1">
    <source>
        <dbReference type="SAM" id="Phobius"/>
    </source>
</evidence>
<keyword evidence="1" id="KW-1133">Transmembrane helix</keyword>
<sequence length="93" mass="10666">MYFKLIMLVVAIYVCGLTAFSLGMILANKRKTWYLKVAQSFGIVCFGVISNLYILWMPHCKLFSALIGIVFVILPVLVCWSTLIFVPDLREDW</sequence>
<reference evidence="2 3" key="1">
    <citation type="submission" date="2019-01" db="EMBL/GenBank/DDBJ databases">
        <title>The genome sequence of Lactobacillus crispatus L49.</title>
        <authorList>
            <person name="Zhong J."/>
            <person name="Zhang J."/>
        </authorList>
    </citation>
    <scope>NUCLEOTIDE SEQUENCE [LARGE SCALE GENOMIC DNA]</scope>
    <source>
        <strain evidence="2 3">L49</strain>
    </source>
</reference>
<gene>
    <name evidence="2" type="ORF">ERD32_01430</name>
</gene>
<name>A0A4Q0LXP1_9LACO</name>
<protein>
    <submittedName>
        <fullName evidence="2">Uncharacterized protein</fullName>
    </submittedName>
</protein>
<dbReference type="AlphaFoldDB" id="A0A4Q0LXP1"/>
<organism evidence="2 3">
    <name type="scientific">Lactobacillus crispatus</name>
    <dbReference type="NCBI Taxonomy" id="47770"/>
    <lineage>
        <taxon>Bacteria</taxon>
        <taxon>Bacillati</taxon>
        <taxon>Bacillota</taxon>
        <taxon>Bacilli</taxon>
        <taxon>Lactobacillales</taxon>
        <taxon>Lactobacillaceae</taxon>
        <taxon>Lactobacillus</taxon>
    </lineage>
</organism>